<dbReference type="STRING" id="234267.Acid_5902"/>
<dbReference type="AlphaFoldDB" id="Q01U27"/>
<dbReference type="Gene3D" id="1.10.287.130">
    <property type="match status" value="1"/>
</dbReference>
<feature type="domain" description="HAMP" evidence="16">
    <location>
        <begin position="171"/>
        <end position="222"/>
    </location>
</feature>
<dbReference type="Gene3D" id="3.30.450.20">
    <property type="entry name" value="PAS domain"/>
    <property type="match status" value="1"/>
</dbReference>
<dbReference type="PANTHER" id="PTHR43047:SF72">
    <property type="entry name" value="OSMOSENSING HISTIDINE PROTEIN KINASE SLN1"/>
    <property type="match status" value="1"/>
</dbReference>
<evidence type="ECO:0000313" key="17">
    <source>
        <dbReference type="EMBL" id="ABJ86843.1"/>
    </source>
</evidence>
<dbReference type="SMART" id="SM00387">
    <property type="entry name" value="HATPase_c"/>
    <property type="match status" value="1"/>
</dbReference>
<dbReference type="PROSITE" id="PS50885">
    <property type="entry name" value="HAMP"/>
    <property type="match status" value="1"/>
</dbReference>
<dbReference type="PROSITE" id="PS50112">
    <property type="entry name" value="PAS"/>
    <property type="match status" value="1"/>
</dbReference>
<evidence type="ECO:0000256" key="9">
    <source>
        <dbReference type="ARBA" id="ARBA00022840"/>
    </source>
</evidence>
<reference evidence="17" key="1">
    <citation type="submission" date="2006-10" db="EMBL/GenBank/DDBJ databases">
        <title>Complete sequence of Solibacter usitatus Ellin6076.</title>
        <authorList>
            <consortium name="US DOE Joint Genome Institute"/>
            <person name="Copeland A."/>
            <person name="Lucas S."/>
            <person name="Lapidus A."/>
            <person name="Barry K."/>
            <person name="Detter J.C."/>
            <person name="Glavina del Rio T."/>
            <person name="Hammon N."/>
            <person name="Israni S."/>
            <person name="Dalin E."/>
            <person name="Tice H."/>
            <person name="Pitluck S."/>
            <person name="Thompson L.S."/>
            <person name="Brettin T."/>
            <person name="Bruce D."/>
            <person name="Han C."/>
            <person name="Tapia R."/>
            <person name="Gilna P."/>
            <person name="Schmutz J."/>
            <person name="Larimer F."/>
            <person name="Land M."/>
            <person name="Hauser L."/>
            <person name="Kyrpides N."/>
            <person name="Mikhailova N."/>
            <person name="Janssen P.H."/>
            <person name="Kuske C.R."/>
            <person name="Richardson P."/>
        </authorList>
    </citation>
    <scope>NUCLEOTIDE SEQUENCE</scope>
    <source>
        <strain evidence="17">Ellin6076</strain>
    </source>
</reference>
<dbReference type="EMBL" id="CP000473">
    <property type="protein sequence ID" value="ABJ86843.1"/>
    <property type="molecule type" value="Genomic_DNA"/>
</dbReference>
<dbReference type="NCBIfam" id="TIGR00229">
    <property type="entry name" value="sensory_box"/>
    <property type="match status" value="1"/>
</dbReference>
<evidence type="ECO:0000259" key="15">
    <source>
        <dbReference type="PROSITE" id="PS50113"/>
    </source>
</evidence>
<dbReference type="SMART" id="SM00388">
    <property type="entry name" value="HisKA"/>
    <property type="match status" value="1"/>
</dbReference>
<dbReference type="CDD" id="cd16922">
    <property type="entry name" value="HATPase_EvgS-ArcB-TorS-like"/>
    <property type="match status" value="1"/>
</dbReference>
<dbReference type="GO" id="GO:0005524">
    <property type="term" value="F:ATP binding"/>
    <property type="evidence" value="ECO:0007669"/>
    <property type="project" value="UniProtKB-KW"/>
</dbReference>
<dbReference type="InterPro" id="IPR005467">
    <property type="entry name" value="His_kinase_dom"/>
</dbReference>
<dbReference type="Gene3D" id="3.30.565.10">
    <property type="entry name" value="Histidine kinase-like ATPase, C-terminal domain"/>
    <property type="match status" value="1"/>
</dbReference>
<keyword evidence="11 12" id="KW-0472">Membrane</keyword>
<evidence type="ECO:0000256" key="11">
    <source>
        <dbReference type="ARBA" id="ARBA00023136"/>
    </source>
</evidence>
<keyword evidence="7" id="KW-0547">Nucleotide-binding</keyword>
<feature type="domain" description="Histidine kinase" evidence="13">
    <location>
        <begin position="388"/>
        <end position="606"/>
    </location>
</feature>
<dbReference type="InterPro" id="IPR013656">
    <property type="entry name" value="PAS_4"/>
</dbReference>
<evidence type="ECO:0000256" key="5">
    <source>
        <dbReference type="ARBA" id="ARBA00022553"/>
    </source>
</evidence>
<dbReference type="PRINTS" id="PR00344">
    <property type="entry name" value="BCTRLSENSOR"/>
</dbReference>
<dbReference type="InParanoid" id="Q01U27"/>
<dbReference type="GO" id="GO:0000155">
    <property type="term" value="F:phosphorelay sensor kinase activity"/>
    <property type="evidence" value="ECO:0007669"/>
    <property type="project" value="InterPro"/>
</dbReference>
<dbReference type="SMART" id="SM00091">
    <property type="entry name" value="PAS"/>
    <property type="match status" value="1"/>
</dbReference>
<dbReference type="PROSITE" id="PS50109">
    <property type="entry name" value="HIS_KIN"/>
    <property type="match status" value="1"/>
</dbReference>
<dbReference type="CDD" id="cd00082">
    <property type="entry name" value="HisKA"/>
    <property type="match status" value="1"/>
</dbReference>
<feature type="transmembrane region" description="Helical" evidence="12">
    <location>
        <begin position="147"/>
        <end position="169"/>
    </location>
</feature>
<protein>
    <recommendedName>
        <fullName evidence="3">histidine kinase</fullName>
        <ecNumber evidence="3">2.7.13.3</ecNumber>
    </recommendedName>
</protein>
<dbReference type="InterPro" id="IPR036097">
    <property type="entry name" value="HisK_dim/P_sf"/>
</dbReference>
<evidence type="ECO:0000256" key="4">
    <source>
        <dbReference type="ARBA" id="ARBA00022475"/>
    </source>
</evidence>
<name>Q01U27_SOLUE</name>
<proteinExistence type="predicted"/>
<feature type="transmembrane region" description="Helical" evidence="12">
    <location>
        <begin position="20"/>
        <end position="42"/>
    </location>
</feature>
<keyword evidence="12" id="KW-0812">Transmembrane</keyword>
<feature type="domain" description="PAS" evidence="14">
    <location>
        <begin position="227"/>
        <end position="298"/>
    </location>
</feature>
<dbReference type="SMART" id="SM00086">
    <property type="entry name" value="PAC"/>
    <property type="match status" value="1"/>
</dbReference>
<dbReference type="PANTHER" id="PTHR43047">
    <property type="entry name" value="TWO-COMPONENT HISTIDINE PROTEIN KINASE"/>
    <property type="match status" value="1"/>
</dbReference>
<dbReference type="InterPro" id="IPR000700">
    <property type="entry name" value="PAS-assoc_C"/>
</dbReference>
<dbReference type="SUPFAM" id="SSF55874">
    <property type="entry name" value="ATPase domain of HSP90 chaperone/DNA topoisomerase II/histidine kinase"/>
    <property type="match status" value="1"/>
</dbReference>
<evidence type="ECO:0000256" key="12">
    <source>
        <dbReference type="SAM" id="Phobius"/>
    </source>
</evidence>
<evidence type="ECO:0000256" key="1">
    <source>
        <dbReference type="ARBA" id="ARBA00000085"/>
    </source>
</evidence>
<evidence type="ECO:0000256" key="7">
    <source>
        <dbReference type="ARBA" id="ARBA00022741"/>
    </source>
</evidence>
<dbReference type="InterPro" id="IPR036890">
    <property type="entry name" value="HATPase_C_sf"/>
</dbReference>
<evidence type="ECO:0000256" key="2">
    <source>
        <dbReference type="ARBA" id="ARBA00004236"/>
    </source>
</evidence>
<evidence type="ECO:0000256" key="8">
    <source>
        <dbReference type="ARBA" id="ARBA00022777"/>
    </source>
</evidence>
<dbReference type="GO" id="GO:0009927">
    <property type="term" value="F:histidine phosphotransfer kinase activity"/>
    <property type="evidence" value="ECO:0007669"/>
    <property type="project" value="TreeGrafter"/>
</dbReference>
<dbReference type="HOGENOM" id="CLU_444727_0_0_0"/>
<dbReference type="KEGG" id="sus:Acid_5902"/>
<evidence type="ECO:0000256" key="6">
    <source>
        <dbReference type="ARBA" id="ARBA00022679"/>
    </source>
</evidence>
<keyword evidence="4" id="KW-1003">Cell membrane</keyword>
<keyword evidence="5" id="KW-0597">Phosphoprotein</keyword>
<dbReference type="GO" id="GO:0005886">
    <property type="term" value="C:plasma membrane"/>
    <property type="evidence" value="ECO:0007669"/>
    <property type="project" value="UniProtKB-SubCell"/>
</dbReference>
<dbReference type="InterPro" id="IPR035965">
    <property type="entry name" value="PAS-like_dom_sf"/>
</dbReference>
<comment type="subcellular location">
    <subcellularLocation>
        <location evidence="2">Cell membrane</location>
    </subcellularLocation>
</comment>
<dbReference type="Pfam" id="PF00512">
    <property type="entry name" value="HisKA"/>
    <property type="match status" value="1"/>
</dbReference>
<dbReference type="SUPFAM" id="SSF47384">
    <property type="entry name" value="Homodimeric domain of signal transducing histidine kinase"/>
    <property type="match status" value="1"/>
</dbReference>
<dbReference type="InterPro" id="IPR003661">
    <property type="entry name" value="HisK_dim/P_dom"/>
</dbReference>
<dbReference type="SUPFAM" id="SSF55785">
    <property type="entry name" value="PYP-like sensor domain (PAS domain)"/>
    <property type="match status" value="1"/>
</dbReference>
<dbReference type="CDD" id="cd00130">
    <property type="entry name" value="PAS"/>
    <property type="match status" value="1"/>
</dbReference>
<comment type="catalytic activity">
    <reaction evidence="1">
        <text>ATP + protein L-histidine = ADP + protein N-phospho-L-histidine.</text>
        <dbReference type="EC" id="2.7.13.3"/>
    </reaction>
</comment>
<dbReference type="Pfam" id="PF02518">
    <property type="entry name" value="HATPase_c"/>
    <property type="match status" value="1"/>
</dbReference>
<dbReference type="eggNOG" id="COG5002">
    <property type="taxonomic scope" value="Bacteria"/>
</dbReference>
<dbReference type="OrthoDB" id="9804263at2"/>
<keyword evidence="6" id="KW-0808">Transferase</keyword>
<evidence type="ECO:0000259" key="14">
    <source>
        <dbReference type="PROSITE" id="PS50112"/>
    </source>
</evidence>
<keyword evidence="8 17" id="KW-0418">Kinase</keyword>
<gene>
    <name evidence="17" type="ordered locus">Acid_5902</name>
</gene>
<evidence type="ECO:0000256" key="10">
    <source>
        <dbReference type="ARBA" id="ARBA00023012"/>
    </source>
</evidence>
<organism evidence="17">
    <name type="scientific">Solibacter usitatus (strain Ellin6076)</name>
    <dbReference type="NCBI Taxonomy" id="234267"/>
    <lineage>
        <taxon>Bacteria</taxon>
        <taxon>Pseudomonadati</taxon>
        <taxon>Acidobacteriota</taxon>
        <taxon>Terriglobia</taxon>
        <taxon>Bryobacterales</taxon>
        <taxon>Solibacteraceae</taxon>
        <taxon>Candidatus Solibacter</taxon>
    </lineage>
</organism>
<dbReference type="InterPro" id="IPR003594">
    <property type="entry name" value="HATPase_dom"/>
</dbReference>
<evidence type="ECO:0000256" key="3">
    <source>
        <dbReference type="ARBA" id="ARBA00012438"/>
    </source>
</evidence>
<dbReference type="Pfam" id="PF08448">
    <property type="entry name" value="PAS_4"/>
    <property type="match status" value="1"/>
</dbReference>
<sequence>MDLPSPGESSKWWRVSLRAKGVAVLAAPIAALFGALFSVYWVEADVRGADQDVARLYGIRGQLVELRGSLLDGQTKSAEAALDRIGAQTATDPVAAAALAEIRRAALAERGRVAMADLQARISLLDKYEEQRFDQARLQRDLARRRLFRTVILCGTLGPLAALFIHLVLAGRMVRRLQAVQENARRLAHGLPLETLPEGTDEIASLGSQLETAAFLLEGRERELRDSERRYRDLFDRAPIPYEEMDRNGALHRFNQAVCTLLKSTPEQMIGRLAWDFVAPDRQAEFRAAMKRRVLTGEESGPFECPYVLEDGTHLTVEIRENLIRNDRGEVTGIVRSLLDVTERNLAAVAARKVEQYALELRSKNEQLARALEGARAATVAKSRFLASVSHELRTPLNGIIGFSELLYDAKLGHLSGEQIEVMGDILTSARHLLQLINDILDLSKVEAGRMEFRPERSRLQPLVFEVRDVIRPLAERKNLVLATEVPEDLVAHLDPGRFRQVLYNYLSNAVKFTPAGGSVTVRIARERQLWFQLEVEDTGIGIAAEEIPRLFQEFSQLPNSRKADQGTGLGLALTRHIVEAQGGSVTVRSELGRGSVFSALLPLDSALRITSTQ</sequence>
<dbReference type="InterPro" id="IPR000014">
    <property type="entry name" value="PAS"/>
</dbReference>
<dbReference type="InterPro" id="IPR001610">
    <property type="entry name" value="PAC"/>
</dbReference>
<dbReference type="EC" id="2.7.13.3" evidence="3"/>
<dbReference type="InterPro" id="IPR004358">
    <property type="entry name" value="Sig_transdc_His_kin-like_C"/>
</dbReference>
<evidence type="ECO:0000259" key="13">
    <source>
        <dbReference type="PROSITE" id="PS50109"/>
    </source>
</evidence>
<dbReference type="PROSITE" id="PS50113">
    <property type="entry name" value="PAC"/>
    <property type="match status" value="1"/>
</dbReference>
<keyword evidence="10" id="KW-0902">Two-component regulatory system</keyword>
<accession>Q01U27</accession>
<dbReference type="FunFam" id="3.30.565.10:FF:000023">
    <property type="entry name" value="PAS domain-containing sensor histidine kinase"/>
    <property type="match status" value="1"/>
</dbReference>
<evidence type="ECO:0000259" key="16">
    <source>
        <dbReference type="PROSITE" id="PS50885"/>
    </source>
</evidence>
<dbReference type="InterPro" id="IPR003660">
    <property type="entry name" value="HAMP_dom"/>
</dbReference>
<keyword evidence="12" id="KW-1133">Transmembrane helix</keyword>
<keyword evidence="9" id="KW-0067">ATP-binding</keyword>
<feature type="domain" description="PAC" evidence="15">
    <location>
        <begin position="301"/>
        <end position="353"/>
    </location>
</feature>